<protein>
    <submittedName>
        <fullName evidence="1">Uncharacterized protein</fullName>
    </submittedName>
</protein>
<name>A0A835Z7T5_9STRA</name>
<dbReference type="AlphaFoldDB" id="A0A835Z7T5"/>
<dbReference type="OrthoDB" id="48352at2759"/>
<keyword evidence="2" id="KW-1185">Reference proteome</keyword>
<dbReference type="EMBL" id="JAFCMP010000112">
    <property type="protein sequence ID" value="KAG5186530.1"/>
    <property type="molecule type" value="Genomic_DNA"/>
</dbReference>
<dbReference type="Proteomes" id="UP000664859">
    <property type="component" value="Unassembled WGS sequence"/>
</dbReference>
<gene>
    <name evidence="1" type="ORF">JKP88DRAFT_261016</name>
</gene>
<dbReference type="Gene3D" id="3.90.132.10">
    <property type="entry name" value="Leishmanolysin , domain 2"/>
    <property type="match status" value="1"/>
</dbReference>
<evidence type="ECO:0000313" key="2">
    <source>
        <dbReference type="Proteomes" id="UP000664859"/>
    </source>
</evidence>
<organism evidence="1 2">
    <name type="scientific">Tribonema minus</name>
    <dbReference type="NCBI Taxonomy" id="303371"/>
    <lineage>
        <taxon>Eukaryota</taxon>
        <taxon>Sar</taxon>
        <taxon>Stramenopiles</taxon>
        <taxon>Ochrophyta</taxon>
        <taxon>PX clade</taxon>
        <taxon>Xanthophyceae</taxon>
        <taxon>Tribonematales</taxon>
        <taxon>Tribonemataceae</taxon>
        <taxon>Tribonema</taxon>
    </lineage>
</organism>
<evidence type="ECO:0000313" key="1">
    <source>
        <dbReference type="EMBL" id="KAG5186530.1"/>
    </source>
</evidence>
<sequence>MSDDIKTIFYDAADRWQSIITADIQDFGAQGAQSFDWFLGRIPGLTYSGAVDDPVTGAQVTAIGFSSGYWPSAIGGCGGVCTPGAVSATYTEGATGTCNAAVKVAELGLVASLQLETNGGGGTACSHWDEVQLCNEIMTGYLSAGTNYLSKITMLNAYRLSTASDLRRNCRHGDGDH</sequence>
<dbReference type="SUPFAM" id="SSF55486">
    <property type="entry name" value="Metalloproteases ('zincins'), catalytic domain"/>
    <property type="match status" value="1"/>
</dbReference>
<proteinExistence type="predicted"/>
<comment type="caution">
    <text evidence="1">The sequence shown here is derived from an EMBL/GenBank/DDBJ whole genome shotgun (WGS) entry which is preliminary data.</text>
</comment>
<accession>A0A835Z7T5</accession>
<reference evidence="1" key="1">
    <citation type="submission" date="2021-02" db="EMBL/GenBank/DDBJ databases">
        <title>First Annotated Genome of the Yellow-green Alga Tribonema minus.</title>
        <authorList>
            <person name="Mahan K.M."/>
        </authorList>
    </citation>
    <scope>NUCLEOTIDE SEQUENCE</scope>
    <source>
        <strain evidence="1">UTEX B ZZ1240</strain>
    </source>
</reference>